<dbReference type="EMBL" id="JAFCIX010000298">
    <property type="protein sequence ID" value="KAH6595516.1"/>
    <property type="molecule type" value="Genomic_DNA"/>
</dbReference>
<protein>
    <recommendedName>
        <fullName evidence="9">E3 ubiquitin-protein ligase PEP5</fullName>
        <ecNumber evidence="9">2.3.2.27</ecNumber>
    </recommendedName>
</protein>
<dbReference type="EC" id="2.3.2.27" evidence="9"/>
<comment type="subcellular location">
    <subcellularLocation>
        <location evidence="8">Endomembrane system</location>
        <topology evidence="8">Peripheral membrane protein</topology>
        <orientation evidence="8">Cytoplasmic side</orientation>
    </subcellularLocation>
    <subcellularLocation>
        <location evidence="9">Vacuole membrane</location>
        <topology evidence="9">Peripheral membrane protein</topology>
        <orientation evidence="9">Cytoplasmic side</orientation>
    </subcellularLocation>
</comment>
<evidence type="ECO:0000256" key="7">
    <source>
        <dbReference type="ARBA" id="ARBA00023136"/>
    </source>
</evidence>
<evidence type="ECO:0000313" key="13">
    <source>
        <dbReference type="EMBL" id="KAH6595516.1"/>
    </source>
</evidence>
<dbReference type="Gene3D" id="2.130.10.10">
    <property type="entry name" value="YVTN repeat-like/Quinoprotein amine dehydrogenase"/>
    <property type="match status" value="1"/>
</dbReference>
<dbReference type="Pfam" id="PF17122">
    <property type="entry name" value="zf-C3H2C3"/>
    <property type="match status" value="1"/>
</dbReference>
<proteinExistence type="inferred from homology"/>
<dbReference type="CDD" id="cd16688">
    <property type="entry name" value="RING-H2_Vps11"/>
    <property type="match status" value="1"/>
</dbReference>
<keyword evidence="14" id="KW-1185">Reference proteome</keyword>
<evidence type="ECO:0000256" key="3">
    <source>
        <dbReference type="ARBA" id="ARBA00022723"/>
    </source>
</evidence>
<dbReference type="Gene3D" id="1.25.40.10">
    <property type="entry name" value="Tetratricopeptide repeat domain"/>
    <property type="match status" value="1"/>
</dbReference>
<dbReference type="Gene3D" id="3.30.40.10">
    <property type="entry name" value="Zinc/RING finger domain, C3HC4 (zinc finger)"/>
    <property type="match status" value="1"/>
</dbReference>
<evidence type="ECO:0000256" key="1">
    <source>
        <dbReference type="ARBA" id="ARBA00007070"/>
    </source>
</evidence>
<comment type="subunit">
    <text evidence="9">Component of the homotypic vacuole fusion and vacuole protein sorting (HOPS) complex. Component of the class C core vacuole/endosome tethering (CORVET) complex.</text>
</comment>
<dbReference type="PROSITE" id="PS50089">
    <property type="entry name" value="ZF_RING_2"/>
    <property type="match status" value="1"/>
</dbReference>
<comment type="similarity">
    <text evidence="1 9">Belongs to the VPS11 family.</text>
</comment>
<dbReference type="InterPro" id="IPR024763">
    <property type="entry name" value="VPS11_C"/>
</dbReference>
<evidence type="ECO:0000256" key="11">
    <source>
        <dbReference type="PROSITE-ProRule" id="PRU01006"/>
    </source>
</evidence>
<feature type="domain" description="RING-type" evidence="12">
    <location>
        <begin position="883"/>
        <end position="918"/>
    </location>
</feature>
<gene>
    <name evidence="13" type="ORF">BASA50_005725</name>
</gene>
<dbReference type="Proteomes" id="UP001648503">
    <property type="component" value="Unassembled WGS sequence"/>
</dbReference>
<keyword evidence="2 9" id="KW-0813">Transport</keyword>
<keyword evidence="4 10" id="KW-0863">Zinc-finger</keyword>
<keyword evidence="9" id="KW-0833">Ubl conjugation pathway</keyword>
<dbReference type="InterPro" id="IPR016024">
    <property type="entry name" value="ARM-type_fold"/>
</dbReference>
<dbReference type="Pfam" id="PF23341">
    <property type="entry name" value="PEP5_VPS11_N"/>
    <property type="match status" value="1"/>
</dbReference>
<comment type="catalytic activity">
    <reaction evidence="9">
        <text>S-ubiquitinyl-[E2 ubiquitin-conjugating enzyme]-L-cysteine + [acceptor protein]-L-lysine = [E2 ubiquitin-conjugating enzyme]-L-cysteine + N(6)-ubiquitinyl-[acceptor protein]-L-lysine.</text>
        <dbReference type="EC" id="2.3.2.27"/>
    </reaction>
</comment>
<evidence type="ECO:0000256" key="8">
    <source>
        <dbReference type="ARBA" id="ARBA00029433"/>
    </source>
</evidence>
<evidence type="ECO:0000256" key="5">
    <source>
        <dbReference type="ARBA" id="ARBA00022833"/>
    </source>
</evidence>
<dbReference type="SUPFAM" id="SSF57850">
    <property type="entry name" value="RING/U-box"/>
    <property type="match status" value="1"/>
</dbReference>
<evidence type="ECO:0000313" key="14">
    <source>
        <dbReference type="Proteomes" id="UP001648503"/>
    </source>
</evidence>
<dbReference type="InterPro" id="IPR036322">
    <property type="entry name" value="WD40_repeat_dom_sf"/>
</dbReference>
<reference evidence="13 14" key="1">
    <citation type="submission" date="2021-02" db="EMBL/GenBank/DDBJ databases">
        <title>Variation within the Batrachochytrium salamandrivorans European outbreak.</title>
        <authorList>
            <person name="Kelly M."/>
            <person name="Pasmans F."/>
            <person name="Shea T.P."/>
            <person name="Munoz J.F."/>
            <person name="Carranza S."/>
            <person name="Cuomo C.A."/>
            <person name="Martel A."/>
        </authorList>
    </citation>
    <scope>NUCLEOTIDE SEQUENCE [LARGE SCALE GENOMIC DNA]</scope>
    <source>
        <strain evidence="13 14">AMFP18/2</strain>
    </source>
</reference>
<keyword evidence="3" id="KW-0479">Metal-binding</keyword>
<evidence type="ECO:0000256" key="2">
    <source>
        <dbReference type="ARBA" id="ARBA00022448"/>
    </source>
</evidence>
<dbReference type="InterPro" id="IPR013083">
    <property type="entry name" value="Znf_RING/FYVE/PHD"/>
</dbReference>
<dbReference type="PIRSF" id="PIRSF007860">
    <property type="entry name" value="VPS11"/>
    <property type="match status" value="1"/>
</dbReference>
<name>A0ABQ8FF30_9FUNG</name>
<evidence type="ECO:0000256" key="10">
    <source>
        <dbReference type="PROSITE-ProRule" id="PRU00175"/>
    </source>
</evidence>
<evidence type="ECO:0000259" key="12">
    <source>
        <dbReference type="PROSITE" id="PS50089"/>
    </source>
</evidence>
<keyword evidence="9" id="KW-0808">Transferase</keyword>
<accession>A0ABQ8FF30</accession>
<dbReference type="InterPro" id="IPR057307">
    <property type="entry name" value="PEP5_VPS11_N"/>
</dbReference>
<feature type="repeat" description="CHCR" evidence="11">
    <location>
        <begin position="388"/>
        <end position="535"/>
    </location>
</feature>
<evidence type="ECO:0000256" key="4">
    <source>
        <dbReference type="ARBA" id="ARBA00022771"/>
    </source>
</evidence>
<dbReference type="Pfam" id="PF12451">
    <property type="entry name" value="VPS11_C"/>
    <property type="match status" value="1"/>
</dbReference>
<dbReference type="SUPFAM" id="SSF50978">
    <property type="entry name" value="WD40 repeat-like"/>
    <property type="match status" value="1"/>
</dbReference>
<dbReference type="InterPro" id="IPR057308">
    <property type="entry name" value="CHCR_PEP5_VPS11"/>
</dbReference>
<dbReference type="InterPro" id="IPR015943">
    <property type="entry name" value="WD40/YVTN_repeat-like_dom_sf"/>
</dbReference>
<comment type="caution">
    <text evidence="13">The sequence shown here is derived from an EMBL/GenBank/DDBJ whole genome shotgun (WGS) entry which is preliminary data.</text>
</comment>
<dbReference type="InterPro" id="IPR016528">
    <property type="entry name" value="VPS11"/>
</dbReference>
<keyword evidence="5" id="KW-0862">Zinc</keyword>
<dbReference type="InterPro" id="IPR011990">
    <property type="entry name" value="TPR-like_helical_dom_sf"/>
</dbReference>
<keyword evidence="6 9" id="KW-0653">Protein transport</keyword>
<dbReference type="InterPro" id="IPR000547">
    <property type="entry name" value="Clathrin_H-chain/VPS_repeat"/>
</dbReference>
<keyword evidence="9" id="KW-0926">Vacuole</keyword>
<dbReference type="Pfam" id="PF23356">
    <property type="entry name" value="TPR_PEP5_VPS11"/>
    <property type="match status" value="2"/>
</dbReference>
<dbReference type="PANTHER" id="PTHR23323:SF24">
    <property type="entry name" value="VACUOLAR PROTEIN SORTING-ASSOCIATED PROTEIN 11 HOMOLOG"/>
    <property type="match status" value="1"/>
</dbReference>
<keyword evidence="7 9" id="KW-0472">Membrane</keyword>
<dbReference type="SUPFAM" id="SSF48371">
    <property type="entry name" value="ARM repeat"/>
    <property type="match status" value="1"/>
</dbReference>
<organism evidence="13 14">
    <name type="scientific">Batrachochytrium salamandrivorans</name>
    <dbReference type="NCBI Taxonomy" id="1357716"/>
    <lineage>
        <taxon>Eukaryota</taxon>
        <taxon>Fungi</taxon>
        <taxon>Fungi incertae sedis</taxon>
        <taxon>Chytridiomycota</taxon>
        <taxon>Chytridiomycota incertae sedis</taxon>
        <taxon>Chytridiomycetes</taxon>
        <taxon>Rhizophydiales</taxon>
        <taxon>Rhizophydiales incertae sedis</taxon>
        <taxon>Batrachochytrium</taxon>
    </lineage>
</organism>
<evidence type="ECO:0000256" key="9">
    <source>
        <dbReference type="PIRNR" id="PIRNR007860"/>
    </source>
</evidence>
<evidence type="ECO:0000256" key="6">
    <source>
        <dbReference type="ARBA" id="ARBA00022927"/>
    </source>
</evidence>
<dbReference type="PROSITE" id="PS50236">
    <property type="entry name" value="CHCR"/>
    <property type="match status" value="1"/>
</dbReference>
<dbReference type="InterPro" id="IPR001841">
    <property type="entry name" value="Znf_RING"/>
</dbReference>
<dbReference type="PANTHER" id="PTHR23323">
    <property type="entry name" value="VACUOLAR PROTEIN SORTING-ASSOCIATED PROTEIN"/>
    <property type="match status" value="1"/>
</dbReference>
<sequence length="970" mass="109307">MVVIASFKAHSSPITHVKQMRRKPILLTIGEDDSATPTLKIWSIEKEAIESGKPAVLIQTKKITHKAKVFPVTAFAALENLNQIAIGLENGIVIVYRGDLSRARQSKTVVVHEGSETVTGLGFREDGSEGILYICTFARIIACVTSNRDTKNVLEEQGVDISLSLTTPGDRFQEMAMAREEASKKTLMTWFRGYLVLVSKEAPLRTNVLTEFGNASDSAVATGSEAELSQSWSTGGPSPGHVLTIYDLKSKFIAYRGSFGTRRFDSSVGTAVGEPISHVLSEWGELFVITKGNKIFRLHETDLDSKLDLLYAKGMYNLAISMMTHPATAIHTVGLRSDFSGGAALLSGSEAPLAKPDEASTLVIMDIHKRYGDHLYSRGEFDSSVKQYIKTIGHLEPSYVIRKFLDAQRIYNLTSYLQALHDHQLANPNHTTLLLNCYTKLKDIPRLDSFISSPTSLFDVETAIRVCRQASYYTHALKLAARFGQHEWHMRVQIEDLQQYDEALAYLAKLPRKHQIRKALPSYGYILVKHRPCQATEALVRACTRPTVAKTPNVENKVSKATPADMVDSHTMSGSVSAEVAQVMPDSLLDDDIAQPQDFMSFFVDQPVWCITFIENVLWKRWGVNKDLFSSHGPTSNGVGHSVDVPSMPTDLPTDSDSNSRQILWDTLLELYLGQFGFECQNGSPSNQQKHNWPRRIMALLKSTHANYDVDQALVLCKTHGFNDGILFLLQRLKLYHDYLEFHMRRREDTLVLQTCQLFGDIEPSLWAKALVFFVEKGVQSHVETVSGDSPPDRSQRDLLLVLDQIQKRKLLSQLQIVQLLAKNSDVTLGMVRDFLIKRIEEDKASMDESRQLIASYQEDTAKMRLTIEELESGFILFQSTRCELCRQQLELPTVHFYCKHAFHHRCLGDADQECPKCAPEHRMVQELVRTQRINAKRHDTFVRKLAEGSEHEDKFSLIAEYFSKNIFSE</sequence>